<dbReference type="SUPFAM" id="SSF52540">
    <property type="entry name" value="P-loop containing nucleoside triphosphate hydrolases"/>
    <property type="match status" value="1"/>
</dbReference>
<evidence type="ECO:0000256" key="3">
    <source>
        <dbReference type="ARBA" id="ARBA00022840"/>
    </source>
</evidence>
<dbReference type="CDD" id="cd03255">
    <property type="entry name" value="ABC_MJ0796_LolCDE_FtsE"/>
    <property type="match status" value="1"/>
</dbReference>
<dbReference type="AlphaFoldDB" id="A0A510XYD0"/>
<evidence type="ECO:0000313" key="5">
    <source>
        <dbReference type="EMBL" id="GEK55939.1"/>
    </source>
</evidence>
<dbReference type="InterPro" id="IPR015854">
    <property type="entry name" value="ABC_transpr_LolD-like"/>
</dbReference>
<dbReference type="OrthoDB" id="9802264at2"/>
<dbReference type="PANTHER" id="PTHR24220">
    <property type="entry name" value="IMPORT ATP-BINDING PROTEIN"/>
    <property type="match status" value="1"/>
</dbReference>
<proteinExistence type="predicted"/>
<keyword evidence="3 5" id="KW-0067">ATP-binding</keyword>
<reference evidence="5 6" key="1">
    <citation type="submission" date="2019-07" db="EMBL/GenBank/DDBJ databases">
        <title>Whole genome shotgun sequence of Pseudoalteromonas espejiana NBRC 102222.</title>
        <authorList>
            <person name="Hosoyama A."/>
            <person name="Uohara A."/>
            <person name="Ohji S."/>
            <person name="Ichikawa N."/>
        </authorList>
    </citation>
    <scope>NUCLEOTIDE SEQUENCE [LARGE SCALE GENOMIC DNA]</scope>
    <source>
        <strain evidence="5 6">NBRC 102222</strain>
    </source>
</reference>
<comment type="caution">
    <text evidence="5">The sequence shown here is derived from an EMBL/GenBank/DDBJ whole genome shotgun (WGS) entry which is preliminary data.</text>
</comment>
<dbReference type="InterPro" id="IPR017911">
    <property type="entry name" value="MacB-like_ATP-bd"/>
</dbReference>
<dbReference type="InterPro" id="IPR003593">
    <property type="entry name" value="AAA+_ATPase"/>
</dbReference>
<protein>
    <submittedName>
        <fullName evidence="5">Methionine ABC transporter ATP-binding protein</fullName>
    </submittedName>
</protein>
<dbReference type="InterPro" id="IPR027417">
    <property type="entry name" value="P-loop_NTPase"/>
</dbReference>
<keyword evidence="6" id="KW-1185">Reference proteome</keyword>
<dbReference type="GO" id="GO:0005524">
    <property type="term" value="F:ATP binding"/>
    <property type="evidence" value="ECO:0007669"/>
    <property type="project" value="UniProtKB-KW"/>
</dbReference>
<dbReference type="GO" id="GO:0005886">
    <property type="term" value="C:plasma membrane"/>
    <property type="evidence" value="ECO:0007669"/>
    <property type="project" value="TreeGrafter"/>
</dbReference>
<dbReference type="PANTHER" id="PTHR24220:SF611">
    <property type="entry name" value="ATP-BINDING COMPONENT OF ABC TRANSPORTER-RELATED"/>
    <property type="match status" value="1"/>
</dbReference>
<name>A0A510XYD0_9GAMM</name>
<accession>A0A510XYD0</accession>
<sequence>MISLKNVTFKWHKDDAKPTLNIPHLSISKGEHVFLHGPSGSGKSTLLALLAGINTPTSGEVYILNNNLSQLSNTQRDIFRAENIGYIFQNFNLLPYLTPIENVTLGCDFSKKRKQLASQSHSLENEAARLLSALGLHSQDHNKNVATLSIGQQQRVAAARAFIGSPELIIADEPTSALDTANRESFITLLFNQAEQANSTLIFVSHDETLKPLFNRTISLVSLQEQI</sequence>
<keyword evidence="1" id="KW-0813">Transport</keyword>
<dbReference type="Proteomes" id="UP000321419">
    <property type="component" value="Unassembled WGS sequence"/>
</dbReference>
<dbReference type="EMBL" id="BJUM01000028">
    <property type="protein sequence ID" value="GEK55939.1"/>
    <property type="molecule type" value="Genomic_DNA"/>
</dbReference>
<dbReference type="InterPro" id="IPR003439">
    <property type="entry name" value="ABC_transporter-like_ATP-bd"/>
</dbReference>
<gene>
    <name evidence="5" type="ORF">PES01_27840</name>
</gene>
<feature type="domain" description="ABC transporter" evidence="4">
    <location>
        <begin position="2"/>
        <end position="226"/>
    </location>
</feature>
<evidence type="ECO:0000259" key="4">
    <source>
        <dbReference type="PROSITE" id="PS50893"/>
    </source>
</evidence>
<organism evidence="5 6">
    <name type="scientific">Pseudoalteromonas espejiana</name>
    <dbReference type="NCBI Taxonomy" id="28107"/>
    <lineage>
        <taxon>Bacteria</taxon>
        <taxon>Pseudomonadati</taxon>
        <taxon>Pseudomonadota</taxon>
        <taxon>Gammaproteobacteria</taxon>
        <taxon>Alteromonadales</taxon>
        <taxon>Pseudoalteromonadaceae</taxon>
        <taxon>Pseudoalteromonas</taxon>
    </lineage>
</organism>
<evidence type="ECO:0000256" key="2">
    <source>
        <dbReference type="ARBA" id="ARBA00022741"/>
    </source>
</evidence>
<dbReference type="GO" id="GO:0022857">
    <property type="term" value="F:transmembrane transporter activity"/>
    <property type="evidence" value="ECO:0007669"/>
    <property type="project" value="TreeGrafter"/>
</dbReference>
<evidence type="ECO:0000313" key="6">
    <source>
        <dbReference type="Proteomes" id="UP000321419"/>
    </source>
</evidence>
<keyword evidence="2" id="KW-0547">Nucleotide-binding</keyword>
<dbReference type="GO" id="GO:0016887">
    <property type="term" value="F:ATP hydrolysis activity"/>
    <property type="evidence" value="ECO:0007669"/>
    <property type="project" value="InterPro"/>
</dbReference>
<dbReference type="Pfam" id="PF00005">
    <property type="entry name" value="ABC_tran"/>
    <property type="match status" value="1"/>
</dbReference>
<evidence type="ECO:0000256" key="1">
    <source>
        <dbReference type="ARBA" id="ARBA00022448"/>
    </source>
</evidence>
<dbReference type="PROSITE" id="PS50893">
    <property type="entry name" value="ABC_TRANSPORTER_2"/>
    <property type="match status" value="1"/>
</dbReference>
<dbReference type="RefSeq" id="WP_089349081.1">
    <property type="nucleotide sequence ID" value="NZ_BJUM01000028.1"/>
</dbReference>
<dbReference type="SMART" id="SM00382">
    <property type="entry name" value="AAA"/>
    <property type="match status" value="1"/>
</dbReference>
<dbReference type="Gene3D" id="3.40.50.300">
    <property type="entry name" value="P-loop containing nucleotide triphosphate hydrolases"/>
    <property type="match status" value="1"/>
</dbReference>